<protein>
    <recommendedName>
        <fullName evidence="1">C2 domain-containing protein</fullName>
    </recommendedName>
</protein>
<reference evidence="2" key="2">
    <citation type="submission" date="2025-08" db="UniProtKB">
        <authorList>
            <consortium name="Ensembl"/>
        </authorList>
    </citation>
    <scope>IDENTIFICATION</scope>
</reference>
<evidence type="ECO:0000259" key="1">
    <source>
        <dbReference type="PROSITE" id="PS50004"/>
    </source>
</evidence>
<dbReference type="Ensembl" id="ENSCHIT00010053207.1">
    <property type="protein sequence ID" value="ENSCHIP00010037980.1"/>
    <property type="gene ID" value="ENSCHIG00010028151.1"/>
</dbReference>
<sequence>MSSKPAAVFVFQCPGNDMASASSSRAGVALPFEKSQLILKVVSAKPKVHSRQPRINSFVEVAVDGLPSETKKTGKRIGSSELLWNEIIILNVTAQSHLDLKVWSCHTLRNELLGTASVNLSNVLKNNGGKSMYGAGVADVIHLWVWGRDMKAGISLMWRINLVDPFPPGPGAAVTLLPVRGIPGVLRKLRAALCLYCGTLPSWSRALRVGMQ</sequence>
<feature type="domain" description="C2" evidence="1">
    <location>
        <begin position="13"/>
        <end position="133"/>
    </location>
</feature>
<reference evidence="2" key="1">
    <citation type="submission" date="2019-03" db="EMBL/GenBank/DDBJ databases">
        <title>Genome sequencing and reference-guided assembly of Black Bengal Goat (Capra hircus).</title>
        <authorList>
            <person name="Siddiki A.Z."/>
            <person name="Baten A."/>
            <person name="Billah M."/>
            <person name="Alam M.A.U."/>
            <person name="Shawrob K.S.M."/>
            <person name="Saha S."/>
            <person name="Chowdhury M."/>
            <person name="Rahman A.H."/>
            <person name="Stear M."/>
            <person name="Miah G."/>
            <person name="Das G.B."/>
            <person name="Hossain M.M."/>
            <person name="Kumkum M."/>
            <person name="Islam M.S."/>
            <person name="Mollah A.M."/>
            <person name="Ahsan A."/>
            <person name="Tusar F."/>
            <person name="Khan M.K.I."/>
        </authorList>
    </citation>
    <scope>NUCLEOTIDE SEQUENCE [LARGE SCALE GENOMIC DNA]</scope>
</reference>
<dbReference type="InterPro" id="IPR035892">
    <property type="entry name" value="C2_domain_sf"/>
</dbReference>
<dbReference type="InterPro" id="IPR000008">
    <property type="entry name" value="C2_dom"/>
</dbReference>
<dbReference type="SMART" id="SM00239">
    <property type="entry name" value="C2"/>
    <property type="match status" value="1"/>
</dbReference>
<organism evidence="2">
    <name type="scientific">Capra hircus</name>
    <name type="common">Goat</name>
    <dbReference type="NCBI Taxonomy" id="9925"/>
    <lineage>
        <taxon>Eukaryota</taxon>
        <taxon>Metazoa</taxon>
        <taxon>Chordata</taxon>
        <taxon>Craniata</taxon>
        <taxon>Vertebrata</taxon>
        <taxon>Euteleostomi</taxon>
        <taxon>Mammalia</taxon>
        <taxon>Eutheria</taxon>
        <taxon>Laurasiatheria</taxon>
        <taxon>Artiodactyla</taxon>
        <taxon>Ruminantia</taxon>
        <taxon>Pecora</taxon>
        <taxon>Bovidae</taxon>
        <taxon>Caprinae</taxon>
        <taxon>Capra</taxon>
    </lineage>
</organism>
<dbReference type="Gene3D" id="2.60.40.150">
    <property type="entry name" value="C2 domain"/>
    <property type="match status" value="1"/>
</dbReference>
<name>A0A8C2Y147_CAPHI</name>
<dbReference type="PROSITE" id="PS50004">
    <property type="entry name" value="C2"/>
    <property type="match status" value="1"/>
</dbReference>
<dbReference type="Pfam" id="PF00168">
    <property type="entry name" value="C2"/>
    <property type="match status" value="1"/>
</dbReference>
<dbReference type="CDD" id="cd04021">
    <property type="entry name" value="C2_E3_ubiquitin_ligase"/>
    <property type="match status" value="1"/>
</dbReference>
<dbReference type="SUPFAM" id="SSF49562">
    <property type="entry name" value="C2 domain (Calcium/lipid-binding domain, CaLB)"/>
    <property type="match status" value="1"/>
</dbReference>
<accession>A0A8C2Y147</accession>
<evidence type="ECO:0000313" key="2">
    <source>
        <dbReference type="Ensembl" id="ENSCHIP00010037980.1"/>
    </source>
</evidence>
<proteinExistence type="predicted"/>
<dbReference type="AlphaFoldDB" id="A0A8C2Y147"/>